<keyword evidence="11 12" id="KW-0472">Membrane</keyword>
<dbReference type="AlphaFoldDB" id="A0A2D0NAV8"/>
<dbReference type="GO" id="GO:0005886">
    <property type="term" value="C:plasma membrane"/>
    <property type="evidence" value="ECO:0007669"/>
    <property type="project" value="UniProtKB-SubCell"/>
</dbReference>
<evidence type="ECO:0000256" key="5">
    <source>
        <dbReference type="ARBA" id="ARBA00022553"/>
    </source>
</evidence>
<feature type="domain" description="Histidine kinase" evidence="13">
    <location>
        <begin position="226"/>
        <end position="431"/>
    </location>
</feature>
<dbReference type="PANTHER" id="PTHR45528:SF1">
    <property type="entry name" value="SENSOR HISTIDINE KINASE CPXA"/>
    <property type="match status" value="1"/>
</dbReference>
<dbReference type="InterPro" id="IPR013767">
    <property type="entry name" value="PAS_fold"/>
</dbReference>
<evidence type="ECO:0000256" key="2">
    <source>
        <dbReference type="ARBA" id="ARBA00004651"/>
    </source>
</evidence>
<dbReference type="Proteomes" id="UP000223913">
    <property type="component" value="Unassembled WGS sequence"/>
</dbReference>
<evidence type="ECO:0000256" key="9">
    <source>
        <dbReference type="ARBA" id="ARBA00022840"/>
    </source>
</evidence>
<evidence type="ECO:0000313" key="16">
    <source>
        <dbReference type="EMBL" id="PHN04903.1"/>
    </source>
</evidence>
<dbReference type="SMART" id="SM00387">
    <property type="entry name" value="HATPase_c"/>
    <property type="match status" value="1"/>
</dbReference>
<feature type="domain" description="HAMP" evidence="15">
    <location>
        <begin position="52"/>
        <end position="104"/>
    </location>
</feature>
<dbReference type="PANTHER" id="PTHR45528">
    <property type="entry name" value="SENSOR HISTIDINE KINASE CPXA"/>
    <property type="match status" value="1"/>
</dbReference>
<dbReference type="PRINTS" id="PR00344">
    <property type="entry name" value="BCTRLSENSOR"/>
</dbReference>
<keyword evidence="4" id="KW-1003">Cell membrane</keyword>
<dbReference type="Pfam" id="PF00672">
    <property type="entry name" value="HAMP"/>
    <property type="match status" value="1"/>
</dbReference>
<dbReference type="GO" id="GO:0004673">
    <property type="term" value="F:protein histidine kinase activity"/>
    <property type="evidence" value="ECO:0007669"/>
    <property type="project" value="UniProtKB-EC"/>
</dbReference>
<dbReference type="GO" id="GO:0005524">
    <property type="term" value="F:ATP binding"/>
    <property type="evidence" value="ECO:0007669"/>
    <property type="project" value="UniProtKB-KW"/>
</dbReference>
<dbReference type="Gene3D" id="3.30.450.20">
    <property type="entry name" value="PAS domain"/>
    <property type="match status" value="1"/>
</dbReference>
<dbReference type="EC" id="2.7.13.3" evidence="3"/>
<dbReference type="Gene3D" id="6.10.340.10">
    <property type="match status" value="1"/>
</dbReference>
<keyword evidence="5" id="KW-0597">Phosphoprotein</keyword>
<dbReference type="EMBL" id="PDUD01000024">
    <property type="protein sequence ID" value="PHN04903.1"/>
    <property type="molecule type" value="Genomic_DNA"/>
</dbReference>
<evidence type="ECO:0000256" key="12">
    <source>
        <dbReference type="SAM" id="Phobius"/>
    </source>
</evidence>
<keyword evidence="6" id="KW-0808">Transferase</keyword>
<keyword evidence="10" id="KW-0902">Two-component regulatory system</keyword>
<keyword evidence="12" id="KW-0812">Transmembrane</keyword>
<proteinExistence type="predicted"/>
<dbReference type="Gene3D" id="3.30.565.10">
    <property type="entry name" value="Histidine kinase-like ATPase, C-terminal domain"/>
    <property type="match status" value="1"/>
</dbReference>
<evidence type="ECO:0000259" key="13">
    <source>
        <dbReference type="PROSITE" id="PS50109"/>
    </source>
</evidence>
<evidence type="ECO:0000256" key="11">
    <source>
        <dbReference type="ARBA" id="ARBA00023136"/>
    </source>
</evidence>
<dbReference type="CDD" id="cd06225">
    <property type="entry name" value="HAMP"/>
    <property type="match status" value="1"/>
</dbReference>
<dbReference type="SMART" id="SM00091">
    <property type="entry name" value="PAS"/>
    <property type="match status" value="1"/>
</dbReference>
<evidence type="ECO:0000259" key="15">
    <source>
        <dbReference type="PROSITE" id="PS50885"/>
    </source>
</evidence>
<dbReference type="GO" id="GO:0000160">
    <property type="term" value="P:phosphorelay signal transduction system"/>
    <property type="evidence" value="ECO:0007669"/>
    <property type="project" value="UniProtKB-KW"/>
</dbReference>
<dbReference type="InterPro" id="IPR000014">
    <property type="entry name" value="PAS"/>
</dbReference>
<gene>
    <name evidence="16" type="ORF">CRP01_20135</name>
</gene>
<evidence type="ECO:0000256" key="1">
    <source>
        <dbReference type="ARBA" id="ARBA00000085"/>
    </source>
</evidence>
<evidence type="ECO:0000256" key="4">
    <source>
        <dbReference type="ARBA" id="ARBA00022475"/>
    </source>
</evidence>
<keyword evidence="9" id="KW-0067">ATP-binding</keyword>
<dbReference type="SUPFAM" id="SSF55874">
    <property type="entry name" value="ATPase domain of HSP90 chaperone/DNA topoisomerase II/histidine kinase"/>
    <property type="match status" value="1"/>
</dbReference>
<feature type="domain" description="PAS" evidence="14">
    <location>
        <begin position="109"/>
        <end position="162"/>
    </location>
</feature>
<keyword evidence="17" id="KW-1185">Reference proteome</keyword>
<dbReference type="PROSITE" id="PS50885">
    <property type="entry name" value="HAMP"/>
    <property type="match status" value="1"/>
</dbReference>
<dbReference type="InterPro" id="IPR003660">
    <property type="entry name" value="HAMP_dom"/>
</dbReference>
<sequence>MTLRSKYILFITLIHLVALVMSFLIFEEQKLWFILSEGILLISLYFAIRLYRELVQPIGLLSRGMDALQDRDFNVKFQPTGQIETDKLISVYNQMVDRLREERTAQVQQHFFLDKLISTSPVGTIILDFEEHIATLNPRAEQFLGLTQKQAKGKKLDDLNPELAGALAQLAPDSSETFSIDGIATFKCHKAHFIDRGFPHYFITIEDLTTEKLRIEKQAYGKVIRMMAHEVNNSIGPINSILESLLHYDTDLPEGERSTYREVIEVARDRNQRLNVFMRNFADVIRLPPARLERQDIRPLLQQVTTLMQYQTEERRIEWRQELPDKPVILAIDKEQLEQVLINIIKNAIEAIEREGTIIIRLDRHSLQVIDNGIGLPPRDDGQLFSPFFSTKSQGQGVGLTLSKEILINHHFTFSLRTAADGQTVFSIQFG</sequence>
<evidence type="ECO:0000256" key="8">
    <source>
        <dbReference type="ARBA" id="ARBA00022777"/>
    </source>
</evidence>
<dbReference type="InterPro" id="IPR036890">
    <property type="entry name" value="HATPase_C_sf"/>
</dbReference>
<dbReference type="PROSITE" id="PS50112">
    <property type="entry name" value="PAS"/>
    <property type="match status" value="1"/>
</dbReference>
<evidence type="ECO:0000313" key="17">
    <source>
        <dbReference type="Proteomes" id="UP000223913"/>
    </source>
</evidence>
<dbReference type="InterPro" id="IPR003594">
    <property type="entry name" value="HATPase_dom"/>
</dbReference>
<keyword evidence="7" id="KW-0547">Nucleotide-binding</keyword>
<dbReference type="PROSITE" id="PS50109">
    <property type="entry name" value="HIS_KIN"/>
    <property type="match status" value="1"/>
</dbReference>
<dbReference type="SUPFAM" id="SSF55785">
    <property type="entry name" value="PYP-like sensor domain (PAS domain)"/>
    <property type="match status" value="1"/>
</dbReference>
<comment type="subcellular location">
    <subcellularLocation>
        <location evidence="2">Cell membrane</location>
        <topology evidence="2">Multi-pass membrane protein</topology>
    </subcellularLocation>
</comment>
<organism evidence="16 17">
    <name type="scientific">Flavilitoribacter nigricans (strain ATCC 23147 / DSM 23189 / NBRC 102662 / NCIMB 1420 / SS-2)</name>
    <name type="common">Lewinella nigricans</name>
    <dbReference type="NCBI Taxonomy" id="1122177"/>
    <lineage>
        <taxon>Bacteria</taxon>
        <taxon>Pseudomonadati</taxon>
        <taxon>Bacteroidota</taxon>
        <taxon>Saprospiria</taxon>
        <taxon>Saprospirales</taxon>
        <taxon>Lewinellaceae</taxon>
        <taxon>Flavilitoribacter</taxon>
    </lineage>
</organism>
<keyword evidence="12" id="KW-1133">Transmembrane helix</keyword>
<reference evidence="16 17" key="1">
    <citation type="submission" date="2017-10" db="EMBL/GenBank/DDBJ databases">
        <title>The draft genome sequence of Lewinella nigricans NBRC 102662.</title>
        <authorList>
            <person name="Wang K."/>
        </authorList>
    </citation>
    <scope>NUCLEOTIDE SEQUENCE [LARGE SCALE GENOMIC DNA]</scope>
    <source>
        <strain evidence="16 17">NBRC 102662</strain>
    </source>
</reference>
<dbReference type="InterPro" id="IPR050398">
    <property type="entry name" value="HssS/ArlS-like"/>
</dbReference>
<dbReference type="SMART" id="SM00304">
    <property type="entry name" value="HAMP"/>
    <property type="match status" value="1"/>
</dbReference>
<evidence type="ECO:0000256" key="10">
    <source>
        <dbReference type="ARBA" id="ARBA00023012"/>
    </source>
</evidence>
<dbReference type="NCBIfam" id="TIGR00229">
    <property type="entry name" value="sensory_box"/>
    <property type="match status" value="1"/>
</dbReference>
<protein>
    <recommendedName>
        <fullName evidence="3">histidine kinase</fullName>
        <ecNumber evidence="3">2.7.13.3</ecNumber>
    </recommendedName>
</protein>
<dbReference type="InterPro" id="IPR004358">
    <property type="entry name" value="Sig_transdc_His_kin-like_C"/>
</dbReference>
<dbReference type="GO" id="GO:0006355">
    <property type="term" value="P:regulation of DNA-templated transcription"/>
    <property type="evidence" value="ECO:0007669"/>
    <property type="project" value="InterPro"/>
</dbReference>
<keyword evidence="8 16" id="KW-0418">Kinase</keyword>
<comment type="caution">
    <text evidence="16">The sequence shown here is derived from an EMBL/GenBank/DDBJ whole genome shotgun (WGS) entry which is preliminary data.</text>
</comment>
<feature type="transmembrane region" description="Helical" evidence="12">
    <location>
        <begin position="7"/>
        <end position="26"/>
    </location>
</feature>
<dbReference type="OrthoDB" id="1931120at2"/>
<dbReference type="Pfam" id="PF00989">
    <property type="entry name" value="PAS"/>
    <property type="match status" value="1"/>
</dbReference>
<dbReference type="Pfam" id="PF02518">
    <property type="entry name" value="HATPase_c"/>
    <property type="match status" value="1"/>
</dbReference>
<name>A0A2D0NAV8_FLAN2</name>
<evidence type="ECO:0000256" key="7">
    <source>
        <dbReference type="ARBA" id="ARBA00022741"/>
    </source>
</evidence>
<dbReference type="InterPro" id="IPR035965">
    <property type="entry name" value="PAS-like_dom_sf"/>
</dbReference>
<evidence type="ECO:0000259" key="14">
    <source>
        <dbReference type="PROSITE" id="PS50112"/>
    </source>
</evidence>
<dbReference type="RefSeq" id="WP_099151881.1">
    <property type="nucleotide sequence ID" value="NZ_PDUD01000024.1"/>
</dbReference>
<evidence type="ECO:0000256" key="3">
    <source>
        <dbReference type="ARBA" id="ARBA00012438"/>
    </source>
</evidence>
<accession>A0A2D0NAV8</accession>
<evidence type="ECO:0000256" key="6">
    <source>
        <dbReference type="ARBA" id="ARBA00022679"/>
    </source>
</evidence>
<comment type="catalytic activity">
    <reaction evidence="1">
        <text>ATP + protein L-histidine = ADP + protein N-phospho-L-histidine.</text>
        <dbReference type="EC" id="2.7.13.3"/>
    </reaction>
</comment>
<dbReference type="InterPro" id="IPR005467">
    <property type="entry name" value="His_kinase_dom"/>
</dbReference>
<dbReference type="CDD" id="cd00130">
    <property type="entry name" value="PAS"/>
    <property type="match status" value="1"/>
</dbReference>